<feature type="compositionally biased region" description="Basic and acidic residues" evidence="6">
    <location>
        <begin position="126"/>
        <end position="147"/>
    </location>
</feature>
<reference evidence="7" key="1">
    <citation type="submission" date="2013-04" db="EMBL/GenBank/DDBJ databases">
        <authorList>
            <person name="Qu J."/>
            <person name="Murali S.C."/>
            <person name="Bandaranaike D."/>
            <person name="Bellair M."/>
            <person name="Blankenburg K."/>
            <person name="Chao H."/>
            <person name="Dinh H."/>
            <person name="Doddapaneni H."/>
            <person name="Downs B."/>
            <person name="Dugan-Rocha S."/>
            <person name="Elkadiri S."/>
            <person name="Gnanaolivu R.D."/>
            <person name="Hernandez B."/>
            <person name="Javaid M."/>
            <person name="Jayaseelan J.C."/>
            <person name="Lee S."/>
            <person name="Li M."/>
            <person name="Ming W."/>
            <person name="Munidasa M."/>
            <person name="Muniz J."/>
            <person name="Nguyen L."/>
            <person name="Ongeri F."/>
            <person name="Osuji N."/>
            <person name="Pu L.-L."/>
            <person name="Puazo M."/>
            <person name="Qu C."/>
            <person name="Quiroz J."/>
            <person name="Raj R."/>
            <person name="Weissenberger G."/>
            <person name="Xin Y."/>
            <person name="Zou X."/>
            <person name="Han Y."/>
            <person name="Richards S."/>
            <person name="Worley K."/>
            <person name="Muzny D."/>
            <person name="Gibbs R."/>
        </authorList>
    </citation>
    <scope>NUCLEOTIDE SEQUENCE</scope>
    <source>
        <strain evidence="7">Sampled in the wild</strain>
    </source>
</reference>
<evidence type="ECO:0000256" key="6">
    <source>
        <dbReference type="SAM" id="MobiDB-lite"/>
    </source>
</evidence>
<gene>
    <name evidence="7" type="ORF">J437_LFUL002941</name>
</gene>
<evidence type="ECO:0000256" key="5">
    <source>
        <dbReference type="ARBA" id="ARBA00022729"/>
    </source>
</evidence>
<comment type="caution">
    <text evidence="7">The sequence shown here is derived from an EMBL/GenBank/DDBJ whole genome shotgun (WGS) entry which is preliminary data.</text>
</comment>
<dbReference type="InterPro" id="IPR008717">
    <property type="entry name" value="Noggin"/>
</dbReference>
<dbReference type="GO" id="GO:0030514">
    <property type="term" value="P:negative regulation of BMP signaling pathway"/>
    <property type="evidence" value="ECO:0007669"/>
    <property type="project" value="InterPro"/>
</dbReference>
<comment type="subcellular location">
    <subcellularLocation>
        <location evidence="1">Secreted</location>
    </subcellularLocation>
</comment>
<keyword evidence="8" id="KW-1185">Reference proteome</keyword>
<organism evidence="7 8">
    <name type="scientific">Ladona fulva</name>
    <name type="common">Scarce chaser dragonfly</name>
    <name type="synonym">Libellula fulva</name>
    <dbReference type="NCBI Taxonomy" id="123851"/>
    <lineage>
        <taxon>Eukaryota</taxon>
        <taxon>Metazoa</taxon>
        <taxon>Ecdysozoa</taxon>
        <taxon>Arthropoda</taxon>
        <taxon>Hexapoda</taxon>
        <taxon>Insecta</taxon>
        <taxon>Pterygota</taxon>
        <taxon>Palaeoptera</taxon>
        <taxon>Odonata</taxon>
        <taxon>Epiprocta</taxon>
        <taxon>Anisoptera</taxon>
        <taxon>Libelluloidea</taxon>
        <taxon>Libellulidae</taxon>
        <taxon>Ladona</taxon>
    </lineage>
</organism>
<dbReference type="EMBL" id="KZ308518">
    <property type="protein sequence ID" value="KAG8230909.1"/>
    <property type="molecule type" value="Genomic_DNA"/>
</dbReference>
<protein>
    <submittedName>
        <fullName evidence="7">Uncharacterized protein</fullName>
    </submittedName>
</protein>
<feature type="compositionally biased region" description="Basic residues" evidence="6">
    <location>
        <begin position="98"/>
        <end position="115"/>
    </location>
</feature>
<accession>A0A8K0KB52</accession>
<dbReference type="PANTHER" id="PTHR10494">
    <property type="entry name" value="BONE MORPHOGENETIC PROTEIN INHIBITOR, NOGGIN"/>
    <property type="match status" value="1"/>
</dbReference>
<name>A0A8K0KB52_LADFU</name>
<keyword evidence="4" id="KW-0964">Secreted</keyword>
<dbReference type="PANTHER" id="PTHR10494:SF6">
    <property type="entry name" value="NOGGIN"/>
    <property type="match status" value="1"/>
</dbReference>
<evidence type="ECO:0000256" key="2">
    <source>
        <dbReference type="ARBA" id="ARBA00007480"/>
    </source>
</evidence>
<keyword evidence="5" id="KW-0732">Signal</keyword>
<comment type="similarity">
    <text evidence="2">Belongs to the noggin family.</text>
</comment>
<dbReference type="GO" id="GO:0045596">
    <property type="term" value="P:negative regulation of cell differentiation"/>
    <property type="evidence" value="ECO:0007669"/>
    <property type="project" value="InterPro"/>
</dbReference>
<sequence length="217" mass="25014">MKSTGERPRYPPWIAEELASGSTTGGRHHSDGGRRRGRRRRRKKGVRMSSLRRLRRLLLSVTQCPIRWSWRDVGVRFWPRWVKEGRCGEASKEETRKEHRKRKGRKALGRRRKGEGKKGNSTAMWEEGRKGKRGGEEGEKAEGDVKMEGSCSIPPGMVCRASRARSITLLRWHCKEWGPDEGESGTKEPESVREQMNCRWIKVQYPIVTRCACVCPD</sequence>
<evidence type="ECO:0000256" key="4">
    <source>
        <dbReference type="ARBA" id="ARBA00022525"/>
    </source>
</evidence>
<feature type="region of interest" description="Disordered" evidence="6">
    <location>
        <begin position="1"/>
        <end position="49"/>
    </location>
</feature>
<reference evidence="7" key="2">
    <citation type="submission" date="2017-10" db="EMBL/GenBank/DDBJ databases">
        <title>Ladona fulva Genome sequencing and assembly.</title>
        <authorList>
            <person name="Murali S."/>
            <person name="Richards S."/>
            <person name="Bandaranaike D."/>
            <person name="Bellair M."/>
            <person name="Blankenburg K."/>
            <person name="Chao H."/>
            <person name="Dinh H."/>
            <person name="Doddapaneni H."/>
            <person name="Dugan-Rocha S."/>
            <person name="Elkadiri S."/>
            <person name="Gnanaolivu R."/>
            <person name="Hernandez B."/>
            <person name="Skinner E."/>
            <person name="Javaid M."/>
            <person name="Lee S."/>
            <person name="Li M."/>
            <person name="Ming W."/>
            <person name="Munidasa M."/>
            <person name="Muniz J."/>
            <person name="Nguyen L."/>
            <person name="Hughes D."/>
            <person name="Osuji N."/>
            <person name="Pu L.-L."/>
            <person name="Puazo M."/>
            <person name="Qu C."/>
            <person name="Quiroz J."/>
            <person name="Raj R."/>
            <person name="Weissenberger G."/>
            <person name="Xin Y."/>
            <person name="Zou X."/>
            <person name="Han Y."/>
            <person name="Worley K."/>
            <person name="Muzny D."/>
            <person name="Gibbs R."/>
        </authorList>
    </citation>
    <scope>NUCLEOTIDE SEQUENCE</scope>
    <source>
        <strain evidence="7">Sampled in the wild</strain>
    </source>
</reference>
<keyword evidence="3" id="KW-0217">Developmental protein</keyword>
<feature type="region of interest" description="Disordered" evidence="6">
    <location>
        <begin position="88"/>
        <end position="147"/>
    </location>
</feature>
<dbReference type="InterPro" id="IPR029034">
    <property type="entry name" value="Cystine-knot_cytokine"/>
</dbReference>
<evidence type="ECO:0000313" key="8">
    <source>
        <dbReference type="Proteomes" id="UP000792457"/>
    </source>
</evidence>
<evidence type="ECO:0000256" key="3">
    <source>
        <dbReference type="ARBA" id="ARBA00022473"/>
    </source>
</evidence>
<evidence type="ECO:0000313" key="7">
    <source>
        <dbReference type="EMBL" id="KAG8230909.1"/>
    </source>
</evidence>
<dbReference type="GO" id="GO:0009953">
    <property type="term" value="P:dorsal/ventral pattern formation"/>
    <property type="evidence" value="ECO:0007669"/>
    <property type="project" value="TreeGrafter"/>
</dbReference>
<dbReference type="AlphaFoldDB" id="A0A8K0KB52"/>
<dbReference type="SUPFAM" id="SSF57501">
    <property type="entry name" value="Cystine-knot cytokines"/>
    <property type="match status" value="2"/>
</dbReference>
<evidence type="ECO:0000256" key="1">
    <source>
        <dbReference type="ARBA" id="ARBA00004613"/>
    </source>
</evidence>
<dbReference type="Proteomes" id="UP000792457">
    <property type="component" value="Unassembled WGS sequence"/>
</dbReference>
<dbReference type="OrthoDB" id="5950649at2759"/>
<feature type="compositionally biased region" description="Basic and acidic residues" evidence="6">
    <location>
        <begin position="88"/>
        <end position="97"/>
    </location>
</feature>
<dbReference type="Pfam" id="PF05806">
    <property type="entry name" value="Noggin"/>
    <property type="match status" value="2"/>
</dbReference>
<dbReference type="GO" id="GO:0005615">
    <property type="term" value="C:extracellular space"/>
    <property type="evidence" value="ECO:0007669"/>
    <property type="project" value="TreeGrafter"/>
</dbReference>
<feature type="compositionally biased region" description="Basic residues" evidence="6">
    <location>
        <begin position="35"/>
        <end position="49"/>
    </location>
</feature>
<dbReference type="Gene3D" id="2.10.90.10">
    <property type="entry name" value="Cystine-knot cytokines"/>
    <property type="match status" value="1"/>
</dbReference>
<proteinExistence type="inferred from homology"/>